<dbReference type="PROSITE" id="PS00903">
    <property type="entry name" value="CYT_DCMP_DEAMINASES_1"/>
    <property type="match status" value="1"/>
</dbReference>
<dbReference type="InterPro" id="IPR016192">
    <property type="entry name" value="APOBEC/CMP_deaminase_Zn-bd"/>
</dbReference>
<evidence type="ECO:0000259" key="4">
    <source>
        <dbReference type="PROSITE" id="PS51747"/>
    </source>
</evidence>
<dbReference type="GO" id="GO:0008270">
    <property type="term" value="F:zinc ion binding"/>
    <property type="evidence" value="ECO:0007669"/>
    <property type="project" value="InterPro"/>
</dbReference>
<evidence type="ECO:0000256" key="1">
    <source>
        <dbReference type="ARBA" id="ARBA00022723"/>
    </source>
</evidence>
<dbReference type="Pfam" id="PF00383">
    <property type="entry name" value="dCMP_cyt_deam_1"/>
    <property type="match status" value="1"/>
</dbReference>
<dbReference type="EMBL" id="JADGJW010000510">
    <property type="protein sequence ID" value="KAJ3215915.1"/>
    <property type="molecule type" value="Genomic_DNA"/>
</dbReference>
<dbReference type="CDD" id="cd01285">
    <property type="entry name" value="nucleoside_deaminase"/>
    <property type="match status" value="1"/>
</dbReference>
<evidence type="ECO:0000313" key="5">
    <source>
        <dbReference type="EMBL" id="KAJ3215915.1"/>
    </source>
</evidence>
<feature type="domain" description="CMP/dCMP-type deaminase" evidence="4">
    <location>
        <begin position="1"/>
        <end position="119"/>
    </location>
</feature>
<dbReference type="Proteomes" id="UP001211065">
    <property type="component" value="Unassembled WGS sequence"/>
</dbReference>
<dbReference type="GO" id="GO:0005737">
    <property type="term" value="C:cytoplasm"/>
    <property type="evidence" value="ECO:0007669"/>
    <property type="project" value="TreeGrafter"/>
</dbReference>
<dbReference type="InterPro" id="IPR002125">
    <property type="entry name" value="CMP_dCMP_dom"/>
</dbReference>
<dbReference type="PROSITE" id="PS51747">
    <property type="entry name" value="CYT_DCMP_DEAMINASES_2"/>
    <property type="match status" value="1"/>
</dbReference>
<sequence>MKEALKMAEEALNLGEVPVGAVFVNNLSKEIVGRGRNNTNSLKNATRHAEFEAIDEILKKQVAASEVEWKLLTVFVTVEPCVMCASALRQLGLSMVYFGCNNERFGGCGSVLSVHNCPSKFKELPCEGNYFKDEAILLLRKFYIKENEHAPNPTKKTNRLLKIEDLGNLKSVI</sequence>
<dbReference type="SUPFAM" id="SSF53927">
    <property type="entry name" value="Cytidine deaminase-like"/>
    <property type="match status" value="1"/>
</dbReference>
<protein>
    <submittedName>
        <fullName evidence="5">tRNA(Adenine34) deaminase</fullName>
    </submittedName>
</protein>
<dbReference type="PANTHER" id="PTHR11079">
    <property type="entry name" value="CYTOSINE DEAMINASE FAMILY MEMBER"/>
    <property type="match status" value="1"/>
</dbReference>
<dbReference type="Gene3D" id="3.40.140.10">
    <property type="entry name" value="Cytidine Deaminase, domain 2"/>
    <property type="match status" value="1"/>
</dbReference>
<gene>
    <name evidence="5" type="primary">TAD2</name>
    <name evidence="5" type="ORF">HK099_006138</name>
</gene>
<name>A0AAD5TYL5_9FUNG</name>
<keyword evidence="3" id="KW-0862">Zinc</keyword>
<dbReference type="GO" id="GO:0052717">
    <property type="term" value="F:tRNA-specific adenosine-34 deaminase activity"/>
    <property type="evidence" value="ECO:0007669"/>
    <property type="project" value="UniProtKB-EC"/>
</dbReference>
<keyword evidence="2" id="KW-0378">Hydrolase</keyword>
<dbReference type="GO" id="GO:0005634">
    <property type="term" value="C:nucleus"/>
    <property type="evidence" value="ECO:0007669"/>
    <property type="project" value="TreeGrafter"/>
</dbReference>
<comment type="caution">
    <text evidence="5">The sequence shown here is derived from an EMBL/GenBank/DDBJ whole genome shotgun (WGS) entry which is preliminary data.</text>
</comment>
<reference evidence="5" key="1">
    <citation type="submission" date="2020-05" db="EMBL/GenBank/DDBJ databases">
        <title>Phylogenomic resolution of chytrid fungi.</title>
        <authorList>
            <person name="Stajich J.E."/>
            <person name="Amses K."/>
            <person name="Simmons R."/>
            <person name="Seto K."/>
            <person name="Myers J."/>
            <person name="Bonds A."/>
            <person name="Quandt C.A."/>
            <person name="Barry K."/>
            <person name="Liu P."/>
            <person name="Grigoriev I."/>
            <person name="Longcore J.E."/>
            <person name="James T.Y."/>
        </authorList>
    </citation>
    <scope>NUCLEOTIDE SEQUENCE</scope>
    <source>
        <strain evidence="5">JEL0476</strain>
    </source>
</reference>
<dbReference type="PANTHER" id="PTHR11079:SF149">
    <property type="entry name" value="TRNA-SPECIFIC ADENOSINE DEAMINASE 2"/>
    <property type="match status" value="1"/>
</dbReference>
<evidence type="ECO:0000256" key="3">
    <source>
        <dbReference type="ARBA" id="ARBA00022833"/>
    </source>
</evidence>
<dbReference type="GO" id="GO:0002100">
    <property type="term" value="P:tRNA wobble adenosine to inosine editing"/>
    <property type="evidence" value="ECO:0007669"/>
    <property type="project" value="InterPro"/>
</dbReference>
<keyword evidence="6" id="KW-1185">Reference proteome</keyword>
<keyword evidence="1" id="KW-0479">Metal-binding</keyword>
<evidence type="ECO:0000256" key="2">
    <source>
        <dbReference type="ARBA" id="ARBA00022801"/>
    </source>
</evidence>
<dbReference type="InterPro" id="IPR016193">
    <property type="entry name" value="Cytidine_deaminase-like"/>
</dbReference>
<evidence type="ECO:0000313" key="6">
    <source>
        <dbReference type="Proteomes" id="UP001211065"/>
    </source>
</evidence>
<dbReference type="AlphaFoldDB" id="A0AAD5TYL5"/>
<accession>A0AAD5TYL5</accession>
<proteinExistence type="predicted"/>
<organism evidence="5 6">
    <name type="scientific">Clydaea vesicula</name>
    <dbReference type="NCBI Taxonomy" id="447962"/>
    <lineage>
        <taxon>Eukaryota</taxon>
        <taxon>Fungi</taxon>
        <taxon>Fungi incertae sedis</taxon>
        <taxon>Chytridiomycota</taxon>
        <taxon>Chytridiomycota incertae sedis</taxon>
        <taxon>Chytridiomycetes</taxon>
        <taxon>Lobulomycetales</taxon>
        <taxon>Lobulomycetaceae</taxon>
        <taxon>Clydaea</taxon>
    </lineage>
</organism>